<keyword evidence="1 2" id="KW-0808">Transferase</keyword>
<dbReference type="InterPro" id="IPR000462">
    <property type="entry name" value="CDP-OH_P_trans"/>
</dbReference>
<feature type="transmembrane region" description="Helical" evidence="3">
    <location>
        <begin position="128"/>
        <end position="149"/>
    </location>
</feature>
<dbReference type="PROSITE" id="PS00379">
    <property type="entry name" value="CDP_ALCOHOL_P_TRANSF"/>
    <property type="match status" value="1"/>
</dbReference>
<comment type="caution">
    <text evidence="4">The sequence shown here is derived from an EMBL/GenBank/DDBJ whole genome shotgun (WGS) entry which is preliminary data.</text>
</comment>
<dbReference type="eggNOG" id="COG0558">
    <property type="taxonomic scope" value="Bacteria"/>
</dbReference>
<dbReference type="Pfam" id="PF01066">
    <property type="entry name" value="CDP-OH_P_transf"/>
    <property type="match status" value="1"/>
</dbReference>
<feature type="transmembrane region" description="Helical" evidence="3">
    <location>
        <begin position="12"/>
        <end position="32"/>
    </location>
</feature>
<sequence>MAQNSQEPTWTIPNILSLYRLLVFPLILYFIASQQEQLFVVFIAISLITDILDGAIARGFNMQTKLGAKLDSWADLGVFALAFFAVYQFRMADIKGLYWLFILYLFCWFLAYLVVFVKFKGLIGLHTYMFKVTGYLQGIFMFVWFVFGFQTWLCYLALGWGTLACIEEIIIILIIPEPRSNVKGLYWVLKN</sequence>
<feature type="transmembrane region" description="Helical" evidence="3">
    <location>
        <begin position="155"/>
        <end position="175"/>
    </location>
</feature>
<dbReference type="Gene3D" id="1.20.120.1760">
    <property type="match status" value="1"/>
</dbReference>
<keyword evidence="3" id="KW-1133">Transmembrane helix</keyword>
<keyword evidence="5" id="KW-1185">Reference proteome</keyword>
<dbReference type="GO" id="GO:0016020">
    <property type="term" value="C:membrane"/>
    <property type="evidence" value="ECO:0007669"/>
    <property type="project" value="InterPro"/>
</dbReference>
<proteinExistence type="inferred from homology"/>
<accession>A1ZG65</accession>
<keyword evidence="3" id="KW-0472">Membrane</keyword>
<evidence type="ECO:0000313" key="4">
    <source>
        <dbReference type="EMBL" id="EAY30482.1"/>
    </source>
</evidence>
<reference evidence="4 5" key="1">
    <citation type="submission" date="2007-01" db="EMBL/GenBank/DDBJ databases">
        <authorList>
            <person name="Haygood M."/>
            <person name="Podell S."/>
            <person name="Anderson C."/>
            <person name="Hopkinson B."/>
            <person name="Roe K."/>
            <person name="Barbeau K."/>
            <person name="Gaasterland T."/>
            <person name="Ferriera S."/>
            <person name="Johnson J."/>
            <person name="Kravitz S."/>
            <person name="Beeson K."/>
            <person name="Sutton G."/>
            <person name="Rogers Y.-H."/>
            <person name="Friedman R."/>
            <person name="Frazier M."/>
            <person name="Venter J.C."/>
        </authorList>
    </citation>
    <scope>NUCLEOTIDE SEQUENCE [LARGE SCALE GENOMIC DNA]</scope>
    <source>
        <strain evidence="4 5">ATCC 23134</strain>
    </source>
</reference>
<evidence type="ECO:0000256" key="1">
    <source>
        <dbReference type="ARBA" id="ARBA00022679"/>
    </source>
</evidence>
<evidence type="ECO:0000256" key="3">
    <source>
        <dbReference type="SAM" id="Phobius"/>
    </source>
</evidence>
<dbReference type="GO" id="GO:0008654">
    <property type="term" value="P:phospholipid biosynthetic process"/>
    <property type="evidence" value="ECO:0007669"/>
    <property type="project" value="InterPro"/>
</dbReference>
<dbReference type="AlphaFoldDB" id="A1ZG65"/>
<evidence type="ECO:0000313" key="5">
    <source>
        <dbReference type="Proteomes" id="UP000004095"/>
    </source>
</evidence>
<evidence type="ECO:0000256" key="2">
    <source>
        <dbReference type="RuleBase" id="RU003750"/>
    </source>
</evidence>
<name>A1ZG65_MICM2</name>
<dbReference type="GO" id="GO:0016780">
    <property type="term" value="F:phosphotransferase activity, for other substituted phosphate groups"/>
    <property type="evidence" value="ECO:0007669"/>
    <property type="project" value="InterPro"/>
</dbReference>
<feature type="transmembrane region" description="Helical" evidence="3">
    <location>
        <begin position="38"/>
        <end position="60"/>
    </location>
</feature>
<keyword evidence="3" id="KW-0812">Transmembrane</keyword>
<dbReference type="InterPro" id="IPR043130">
    <property type="entry name" value="CDP-OH_PTrfase_TM_dom"/>
</dbReference>
<dbReference type="RefSeq" id="WP_002694709.1">
    <property type="nucleotide sequence ID" value="NZ_AAWS01000006.1"/>
</dbReference>
<dbReference type="InterPro" id="IPR048254">
    <property type="entry name" value="CDP_ALCOHOL_P_TRANSF_CS"/>
</dbReference>
<feature type="transmembrane region" description="Helical" evidence="3">
    <location>
        <begin position="72"/>
        <end position="90"/>
    </location>
</feature>
<dbReference type="OrthoDB" id="9785031at2"/>
<comment type="similarity">
    <text evidence="2">Belongs to the CDP-alcohol phosphatidyltransferase class-I family.</text>
</comment>
<organism evidence="4 5">
    <name type="scientific">Microscilla marina ATCC 23134</name>
    <dbReference type="NCBI Taxonomy" id="313606"/>
    <lineage>
        <taxon>Bacteria</taxon>
        <taxon>Pseudomonadati</taxon>
        <taxon>Bacteroidota</taxon>
        <taxon>Cytophagia</taxon>
        <taxon>Cytophagales</taxon>
        <taxon>Microscillaceae</taxon>
        <taxon>Microscilla</taxon>
    </lineage>
</organism>
<feature type="transmembrane region" description="Helical" evidence="3">
    <location>
        <begin position="96"/>
        <end position="116"/>
    </location>
</feature>
<dbReference type="EMBL" id="AAWS01000006">
    <property type="protein sequence ID" value="EAY30482.1"/>
    <property type="molecule type" value="Genomic_DNA"/>
</dbReference>
<dbReference type="Proteomes" id="UP000004095">
    <property type="component" value="Unassembled WGS sequence"/>
</dbReference>
<gene>
    <name evidence="4" type="ORF">M23134_03118</name>
</gene>
<protein>
    <submittedName>
        <fullName evidence="4">Putative CDP-alcohol phosphatidyltransferase</fullName>
    </submittedName>
</protein>